<name>A0AAE0N7N5_9PEZI</name>
<feature type="region of interest" description="Disordered" evidence="1">
    <location>
        <begin position="117"/>
        <end position="142"/>
    </location>
</feature>
<gene>
    <name evidence="2" type="ORF">B0T24DRAFT_274046</name>
</gene>
<reference evidence="2" key="2">
    <citation type="submission" date="2023-06" db="EMBL/GenBank/DDBJ databases">
        <authorList>
            <consortium name="Lawrence Berkeley National Laboratory"/>
            <person name="Haridas S."/>
            <person name="Hensen N."/>
            <person name="Bonometti L."/>
            <person name="Westerberg I."/>
            <person name="Brannstrom I.O."/>
            <person name="Guillou S."/>
            <person name="Cros-Aarteil S."/>
            <person name="Calhoun S."/>
            <person name="Kuo A."/>
            <person name="Mondo S."/>
            <person name="Pangilinan J."/>
            <person name="Riley R."/>
            <person name="Labutti K."/>
            <person name="Andreopoulos B."/>
            <person name="Lipzen A."/>
            <person name="Chen C."/>
            <person name="Yanf M."/>
            <person name="Daum C."/>
            <person name="Ng V."/>
            <person name="Clum A."/>
            <person name="Steindorff A."/>
            <person name="Ohm R."/>
            <person name="Martin F."/>
            <person name="Silar P."/>
            <person name="Natvig D."/>
            <person name="Lalanne C."/>
            <person name="Gautier V."/>
            <person name="Ament-Velasquez S.L."/>
            <person name="Kruys A."/>
            <person name="Hutchinson M.I."/>
            <person name="Powell A.J."/>
            <person name="Barry K."/>
            <person name="Miller A.N."/>
            <person name="Grigoriev I.V."/>
            <person name="Debuchy R."/>
            <person name="Gladieux P."/>
            <person name="Thoren M.H."/>
            <person name="Johannesson H."/>
        </authorList>
    </citation>
    <scope>NUCLEOTIDE SEQUENCE</scope>
    <source>
        <strain evidence="2">CBS 958.72</strain>
    </source>
</reference>
<evidence type="ECO:0000313" key="2">
    <source>
        <dbReference type="EMBL" id="KAK3373766.1"/>
    </source>
</evidence>
<proteinExistence type="predicted"/>
<sequence length="226" mass="23735">MEGASSAASGGEILIEMGKVPCFSGCLLVCLPGCLWFPRAAQSWVSQSAAKVLPTLGSSALGLAAILDRVETSRDGVYVRVSVRGAAGVCRVTHMETRQAGLAGLLLPGSGIARRNSSIGPAPHNPFSQMRPTPSPKGLSASTKDNACGAALAMQIDGWVVVRIDGGQSALIHKAAKTENKPAVGCRPNRDTECIPRREKEKMTRDRGLICGFFLWSSEQTSLAST</sequence>
<protein>
    <submittedName>
        <fullName evidence="2">Uncharacterized protein</fullName>
    </submittedName>
</protein>
<keyword evidence="3" id="KW-1185">Reference proteome</keyword>
<accession>A0AAE0N7N5</accession>
<dbReference type="Proteomes" id="UP001287356">
    <property type="component" value="Unassembled WGS sequence"/>
</dbReference>
<organism evidence="2 3">
    <name type="scientific">Lasiosphaeria ovina</name>
    <dbReference type="NCBI Taxonomy" id="92902"/>
    <lineage>
        <taxon>Eukaryota</taxon>
        <taxon>Fungi</taxon>
        <taxon>Dikarya</taxon>
        <taxon>Ascomycota</taxon>
        <taxon>Pezizomycotina</taxon>
        <taxon>Sordariomycetes</taxon>
        <taxon>Sordariomycetidae</taxon>
        <taxon>Sordariales</taxon>
        <taxon>Lasiosphaeriaceae</taxon>
        <taxon>Lasiosphaeria</taxon>
    </lineage>
</organism>
<reference evidence="2" key="1">
    <citation type="journal article" date="2023" name="Mol. Phylogenet. Evol.">
        <title>Genome-scale phylogeny and comparative genomics of the fungal order Sordariales.</title>
        <authorList>
            <person name="Hensen N."/>
            <person name="Bonometti L."/>
            <person name="Westerberg I."/>
            <person name="Brannstrom I.O."/>
            <person name="Guillou S."/>
            <person name="Cros-Aarteil S."/>
            <person name="Calhoun S."/>
            <person name="Haridas S."/>
            <person name="Kuo A."/>
            <person name="Mondo S."/>
            <person name="Pangilinan J."/>
            <person name="Riley R."/>
            <person name="LaButti K."/>
            <person name="Andreopoulos B."/>
            <person name="Lipzen A."/>
            <person name="Chen C."/>
            <person name="Yan M."/>
            <person name="Daum C."/>
            <person name="Ng V."/>
            <person name="Clum A."/>
            <person name="Steindorff A."/>
            <person name="Ohm R.A."/>
            <person name="Martin F."/>
            <person name="Silar P."/>
            <person name="Natvig D.O."/>
            <person name="Lalanne C."/>
            <person name="Gautier V."/>
            <person name="Ament-Velasquez S.L."/>
            <person name="Kruys A."/>
            <person name="Hutchinson M.I."/>
            <person name="Powell A.J."/>
            <person name="Barry K."/>
            <person name="Miller A.N."/>
            <person name="Grigoriev I.V."/>
            <person name="Debuchy R."/>
            <person name="Gladieux P."/>
            <person name="Hiltunen Thoren M."/>
            <person name="Johannesson H."/>
        </authorList>
    </citation>
    <scope>NUCLEOTIDE SEQUENCE</scope>
    <source>
        <strain evidence="2">CBS 958.72</strain>
    </source>
</reference>
<dbReference type="AlphaFoldDB" id="A0AAE0N7N5"/>
<evidence type="ECO:0000256" key="1">
    <source>
        <dbReference type="SAM" id="MobiDB-lite"/>
    </source>
</evidence>
<comment type="caution">
    <text evidence="2">The sequence shown here is derived from an EMBL/GenBank/DDBJ whole genome shotgun (WGS) entry which is preliminary data.</text>
</comment>
<dbReference type="EMBL" id="JAULSN010000004">
    <property type="protein sequence ID" value="KAK3373766.1"/>
    <property type="molecule type" value="Genomic_DNA"/>
</dbReference>
<evidence type="ECO:0000313" key="3">
    <source>
        <dbReference type="Proteomes" id="UP001287356"/>
    </source>
</evidence>